<organism evidence="1 2">
    <name type="scientific">Portunus trituberculatus</name>
    <name type="common">Swimming crab</name>
    <name type="synonym">Neptunus trituberculatus</name>
    <dbReference type="NCBI Taxonomy" id="210409"/>
    <lineage>
        <taxon>Eukaryota</taxon>
        <taxon>Metazoa</taxon>
        <taxon>Ecdysozoa</taxon>
        <taxon>Arthropoda</taxon>
        <taxon>Crustacea</taxon>
        <taxon>Multicrustacea</taxon>
        <taxon>Malacostraca</taxon>
        <taxon>Eumalacostraca</taxon>
        <taxon>Eucarida</taxon>
        <taxon>Decapoda</taxon>
        <taxon>Pleocyemata</taxon>
        <taxon>Brachyura</taxon>
        <taxon>Eubrachyura</taxon>
        <taxon>Portunoidea</taxon>
        <taxon>Portunidae</taxon>
        <taxon>Portuninae</taxon>
        <taxon>Portunus</taxon>
    </lineage>
</organism>
<name>A0A5B7CF42_PORTR</name>
<dbReference type="Proteomes" id="UP000324222">
    <property type="component" value="Unassembled WGS sequence"/>
</dbReference>
<accession>A0A5B7CF42</accession>
<comment type="caution">
    <text evidence="1">The sequence shown here is derived from an EMBL/GenBank/DDBJ whole genome shotgun (WGS) entry which is preliminary data.</text>
</comment>
<evidence type="ECO:0000313" key="1">
    <source>
        <dbReference type="EMBL" id="MPC07925.1"/>
    </source>
</evidence>
<sequence length="118" mass="13030">MLLRLMHTQSLQDRPKRLNGFDPHTTTQVPDVHTCVNGDVPPVQQRRLVGQHLTQAKLPTHVFHRWITASLGKKLHTHIAVGFTLLLPCDMGDGSGTLPLKGMIPVTKPAAMRSDVDS</sequence>
<protein>
    <submittedName>
        <fullName evidence="1">Uncharacterized protein</fullName>
    </submittedName>
</protein>
<evidence type="ECO:0000313" key="2">
    <source>
        <dbReference type="Proteomes" id="UP000324222"/>
    </source>
</evidence>
<reference evidence="1 2" key="1">
    <citation type="submission" date="2019-05" db="EMBL/GenBank/DDBJ databases">
        <title>Another draft genome of Portunus trituberculatus and its Hox gene families provides insights of decapod evolution.</title>
        <authorList>
            <person name="Jeong J.-H."/>
            <person name="Song I."/>
            <person name="Kim S."/>
            <person name="Choi T."/>
            <person name="Kim D."/>
            <person name="Ryu S."/>
            <person name="Kim W."/>
        </authorList>
    </citation>
    <scope>NUCLEOTIDE SEQUENCE [LARGE SCALE GENOMIC DNA]</scope>
    <source>
        <tissue evidence="1">Muscle</tissue>
    </source>
</reference>
<dbReference type="AlphaFoldDB" id="A0A5B7CF42"/>
<keyword evidence="2" id="KW-1185">Reference proteome</keyword>
<dbReference type="EMBL" id="VSRR010000012">
    <property type="protein sequence ID" value="MPC07925.1"/>
    <property type="molecule type" value="Genomic_DNA"/>
</dbReference>
<gene>
    <name evidence="1" type="ORF">E2C01_000495</name>
</gene>
<proteinExistence type="predicted"/>